<reference evidence="1 2" key="1">
    <citation type="submission" date="2024-02" db="EMBL/GenBank/DDBJ databases">
        <title>A Gaetbulibacter species isolated from tidal flats and genomic insights of their niches.</title>
        <authorList>
            <person name="Ye Y."/>
        </authorList>
    </citation>
    <scope>NUCLEOTIDE SEQUENCE [LARGE SCALE GENOMIC DNA]</scope>
    <source>
        <strain evidence="1 2">KEM-8</strain>
    </source>
</reference>
<dbReference type="RefSeq" id="WP_395437739.1">
    <property type="nucleotide sequence ID" value="NZ_JBAWKC010000002.1"/>
</dbReference>
<name>A0ABW7MPB5_9FLAO</name>
<gene>
    <name evidence="1" type="ORF">V8G56_07045</name>
</gene>
<evidence type="ECO:0000313" key="2">
    <source>
        <dbReference type="Proteomes" id="UP001610104"/>
    </source>
</evidence>
<dbReference type="PIRSF" id="PIRSF033199">
    <property type="entry name" value="UCP033199"/>
    <property type="match status" value="1"/>
</dbReference>
<proteinExistence type="predicted"/>
<accession>A0ABW7MPB5</accession>
<keyword evidence="2" id="KW-1185">Reference proteome</keyword>
<protein>
    <submittedName>
        <fullName evidence="1">DUF2200 domain-containing protein</fullName>
    </submittedName>
</protein>
<organism evidence="1 2">
    <name type="scientific">Gaetbulibacter aquiaggeris</name>
    <dbReference type="NCBI Taxonomy" id="1735373"/>
    <lineage>
        <taxon>Bacteria</taxon>
        <taxon>Pseudomonadati</taxon>
        <taxon>Bacteroidota</taxon>
        <taxon>Flavobacteriia</taxon>
        <taxon>Flavobacteriales</taxon>
        <taxon>Flavobacteriaceae</taxon>
        <taxon>Gaetbulibacter</taxon>
    </lineage>
</organism>
<evidence type="ECO:0000313" key="1">
    <source>
        <dbReference type="EMBL" id="MFH6768485.1"/>
    </source>
</evidence>
<dbReference type="EMBL" id="JBAWKC010000002">
    <property type="protein sequence ID" value="MFH6768485.1"/>
    <property type="molecule type" value="Genomic_DNA"/>
</dbReference>
<comment type="caution">
    <text evidence="1">The sequence shown here is derived from an EMBL/GenBank/DDBJ whole genome shotgun (WGS) entry which is preliminary data.</text>
</comment>
<dbReference type="InterPro" id="IPR023204">
    <property type="entry name" value="SP1917_dom_sf"/>
</dbReference>
<dbReference type="Pfam" id="PF09966">
    <property type="entry name" value="DUF2200"/>
    <property type="match status" value="1"/>
</dbReference>
<dbReference type="Proteomes" id="UP001610104">
    <property type="component" value="Unassembled WGS sequence"/>
</dbReference>
<dbReference type="Gene3D" id="1.10.8.290">
    <property type="entry name" value="uncharacterized protein sp1917 domain"/>
    <property type="match status" value="1"/>
</dbReference>
<dbReference type="InterPro" id="IPR014580">
    <property type="entry name" value="UCP033199"/>
</dbReference>
<sequence>MKTTPEHDERIAKMTFASVYPHYITKVEKKGRAKEELHQVIEWLTGFDDKILQELIKERVTFKTFFMNAKLNPNAHLIKGVICGYRIEEIETPLTRQVRYLDKLVDELAKGKKMDKILR</sequence>